<name>A0ABR3QCJ1_9TREE</name>
<keyword evidence="4" id="KW-1185">Reference proteome</keyword>
<organism evidence="3 4">
    <name type="scientific">Vanrija albida</name>
    <dbReference type="NCBI Taxonomy" id="181172"/>
    <lineage>
        <taxon>Eukaryota</taxon>
        <taxon>Fungi</taxon>
        <taxon>Dikarya</taxon>
        <taxon>Basidiomycota</taxon>
        <taxon>Agaricomycotina</taxon>
        <taxon>Tremellomycetes</taxon>
        <taxon>Trichosporonales</taxon>
        <taxon>Trichosporonaceae</taxon>
        <taxon>Vanrija</taxon>
    </lineage>
</organism>
<evidence type="ECO:0000256" key="2">
    <source>
        <dbReference type="SAM" id="Phobius"/>
    </source>
</evidence>
<reference evidence="3 4" key="1">
    <citation type="submission" date="2023-08" db="EMBL/GenBank/DDBJ databases">
        <title>Annotated Genome Sequence of Vanrija albida AlHP1.</title>
        <authorList>
            <person name="Herzog R."/>
        </authorList>
    </citation>
    <scope>NUCLEOTIDE SEQUENCE [LARGE SCALE GENOMIC DNA]</scope>
    <source>
        <strain evidence="3 4">AlHP1</strain>
    </source>
</reference>
<keyword evidence="2" id="KW-1133">Transmembrane helix</keyword>
<feature type="transmembrane region" description="Helical" evidence="2">
    <location>
        <begin position="54"/>
        <end position="75"/>
    </location>
</feature>
<dbReference type="EMBL" id="JBBXJM010000001">
    <property type="protein sequence ID" value="KAL1412439.1"/>
    <property type="molecule type" value="Genomic_DNA"/>
</dbReference>
<feature type="region of interest" description="Disordered" evidence="1">
    <location>
        <begin position="176"/>
        <end position="197"/>
    </location>
</feature>
<dbReference type="RefSeq" id="XP_069212383.1">
    <property type="nucleotide sequence ID" value="XM_069348839.1"/>
</dbReference>
<gene>
    <name evidence="3" type="ORF">Q8F55_000184</name>
</gene>
<evidence type="ECO:0000256" key="1">
    <source>
        <dbReference type="SAM" id="MobiDB-lite"/>
    </source>
</evidence>
<accession>A0ABR3QCJ1</accession>
<proteinExistence type="predicted"/>
<feature type="transmembrane region" description="Helical" evidence="2">
    <location>
        <begin position="125"/>
        <end position="144"/>
    </location>
</feature>
<protein>
    <recommendedName>
        <fullName evidence="5">MARVEL domain-containing protein</fullName>
    </recommendedName>
</protein>
<evidence type="ECO:0000313" key="3">
    <source>
        <dbReference type="EMBL" id="KAL1412439.1"/>
    </source>
</evidence>
<feature type="compositionally biased region" description="Polar residues" evidence="1">
    <location>
        <begin position="182"/>
        <end position="197"/>
    </location>
</feature>
<evidence type="ECO:0008006" key="5">
    <source>
        <dbReference type="Google" id="ProtNLM"/>
    </source>
</evidence>
<keyword evidence="2" id="KW-0472">Membrane</keyword>
<evidence type="ECO:0000313" key="4">
    <source>
        <dbReference type="Proteomes" id="UP001565368"/>
    </source>
</evidence>
<dbReference type="Proteomes" id="UP001565368">
    <property type="component" value="Unassembled WGS sequence"/>
</dbReference>
<comment type="caution">
    <text evidence="3">The sequence shown here is derived from an EMBL/GenBank/DDBJ whole genome shotgun (WGS) entry which is preliminary data.</text>
</comment>
<sequence>MGLSSTIHTGLFAFAGFWSLLVWTVTAGFRAKIADNTRGINYYNNPYTNSVNAILAWGLISMFYFIAHVVVLLFVSSANIFVSVIFDVAALAFLWLFGIVSVGILSQWGGIFADYSGTSAGSLGSAVLGLGWILVLTQMGLLAWETISTLIHHGASFGPWRSSFHDLNEGGSSARFGGGSGITSEPKTATAQAPLSV</sequence>
<dbReference type="GeneID" id="95981227"/>
<feature type="transmembrane region" description="Helical" evidence="2">
    <location>
        <begin position="82"/>
        <end position="105"/>
    </location>
</feature>
<keyword evidence="2" id="KW-0812">Transmembrane</keyword>